<protein>
    <submittedName>
        <fullName evidence="2">Selenoprotein W</fullName>
    </submittedName>
</protein>
<evidence type="ECO:0000313" key="3">
    <source>
        <dbReference type="Proteomes" id="UP000242188"/>
    </source>
</evidence>
<organism evidence="2 3">
    <name type="scientific">Mizuhopecten yessoensis</name>
    <name type="common">Japanese scallop</name>
    <name type="synonym">Patinopecten yessoensis</name>
    <dbReference type="NCBI Taxonomy" id="6573"/>
    <lineage>
        <taxon>Eukaryota</taxon>
        <taxon>Metazoa</taxon>
        <taxon>Spiralia</taxon>
        <taxon>Lophotrochozoa</taxon>
        <taxon>Mollusca</taxon>
        <taxon>Bivalvia</taxon>
        <taxon>Autobranchia</taxon>
        <taxon>Pteriomorphia</taxon>
        <taxon>Pectinida</taxon>
        <taxon>Pectinoidea</taxon>
        <taxon>Pectinidae</taxon>
        <taxon>Mizuhopecten</taxon>
    </lineage>
</organism>
<accession>A0A210PM85</accession>
<evidence type="ECO:0000313" key="2">
    <source>
        <dbReference type="EMBL" id="OWF37595.1"/>
    </source>
</evidence>
<dbReference type="STRING" id="6573.A0A210PM85"/>
<dbReference type="NCBIfam" id="TIGR02174">
    <property type="entry name" value="CXXU_selWTH"/>
    <property type="match status" value="1"/>
</dbReference>
<dbReference type="InterPro" id="IPR011893">
    <property type="entry name" value="Selenoprotein_Rdx-typ"/>
</dbReference>
<sequence length="81" mass="8996">MFLSVYEASLNTLVPFQKLKNQLQKKFGNGVTMDHYATPNVTGFFEVSVNDKLIHSKKNSDGYVDTDAKLDKIVKAVEAAS</sequence>
<keyword evidence="1" id="KW-0676">Redox-active center</keyword>
<name>A0A210PM85_MIZYE</name>
<gene>
    <name evidence="2" type="ORF">KP79_PYT10404</name>
</gene>
<reference evidence="2 3" key="1">
    <citation type="journal article" date="2017" name="Nat. Ecol. Evol.">
        <title>Scallop genome provides insights into evolution of bilaterian karyotype and development.</title>
        <authorList>
            <person name="Wang S."/>
            <person name="Zhang J."/>
            <person name="Jiao W."/>
            <person name="Li J."/>
            <person name="Xun X."/>
            <person name="Sun Y."/>
            <person name="Guo X."/>
            <person name="Huan P."/>
            <person name="Dong B."/>
            <person name="Zhang L."/>
            <person name="Hu X."/>
            <person name="Sun X."/>
            <person name="Wang J."/>
            <person name="Zhao C."/>
            <person name="Wang Y."/>
            <person name="Wang D."/>
            <person name="Huang X."/>
            <person name="Wang R."/>
            <person name="Lv J."/>
            <person name="Li Y."/>
            <person name="Zhang Z."/>
            <person name="Liu B."/>
            <person name="Lu W."/>
            <person name="Hui Y."/>
            <person name="Liang J."/>
            <person name="Zhou Z."/>
            <person name="Hou R."/>
            <person name="Li X."/>
            <person name="Liu Y."/>
            <person name="Li H."/>
            <person name="Ning X."/>
            <person name="Lin Y."/>
            <person name="Zhao L."/>
            <person name="Xing Q."/>
            <person name="Dou J."/>
            <person name="Li Y."/>
            <person name="Mao J."/>
            <person name="Guo H."/>
            <person name="Dou H."/>
            <person name="Li T."/>
            <person name="Mu C."/>
            <person name="Jiang W."/>
            <person name="Fu Q."/>
            <person name="Fu X."/>
            <person name="Miao Y."/>
            <person name="Liu J."/>
            <person name="Yu Q."/>
            <person name="Li R."/>
            <person name="Liao H."/>
            <person name="Li X."/>
            <person name="Kong Y."/>
            <person name="Jiang Z."/>
            <person name="Chourrout D."/>
            <person name="Li R."/>
            <person name="Bao Z."/>
        </authorList>
    </citation>
    <scope>NUCLEOTIDE SEQUENCE [LARGE SCALE GENOMIC DNA]</scope>
    <source>
        <strain evidence="2 3">PY_sf001</strain>
    </source>
</reference>
<dbReference type="Pfam" id="PF10262">
    <property type="entry name" value="Rdx"/>
    <property type="match status" value="1"/>
</dbReference>
<evidence type="ECO:0000256" key="1">
    <source>
        <dbReference type="ARBA" id="ARBA00023284"/>
    </source>
</evidence>
<dbReference type="Proteomes" id="UP000242188">
    <property type="component" value="Unassembled WGS sequence"/>
</dbReference>
<keyword evidence="3" id="KW-1185">Reference proteome</keyword>
<dbReference type="InterPro" id="IPR036249">
    <property type="entry name" value="Thioredoxin-like_sf"/>
</dbReference>
<dbReference type="AlphaFoldDB" id="A0A210PM85"/>
<dbReference type="Gene3D" id="3.40.30.10">
    <property type="entry name" value="Glutaredoxin"/>
    <property type="match status" value="1"/>
</dbReference>
<proteinExistence type="predicted"/>
<dbReference type="SUPFAM" id="SSF52833">
    <property type="entry name" value="Thioredoxin-like"/>
    <property type="match status" value="1"/>
</dbReference>
<dbReference type="EMBL" id="NEDP02005586">
    <property type="protein sequence ID" value="OWF37595.1"/>
    <property type="molecule type" value="Genomic_DNA"/>
</dbReference>
<comment type="caution">
    <text evidence="2">The sequence shown here is derived from an EMBL/GenBank/DDBJ whole genome shotgun (WGS) entry which is preliminary data.</text>
</comment>